<dbReference type="InterPro" id="IPR039425">
    <property type="entry name" value="RNA_pol_sigma-70-like"/>
</dbReference>
<dbReference type="Pfam" id="PF08281">
    <property type="entry name" value="Sigma70_r4_2"/>
    <property type="match status" value="1"/>
</dbReference>
<evidence type="ECO:0000256" key="2">
    <source>
        <dbReference type="ARBA" id="ARBA00023015"/>
    </source>
</evidence>
<keyword evidence="4 6" id="KW-0238">DNA-binding</keyword>
<dbReference type="InterPro" id="IPR036388">
    <property type="entry name" value="WH-like_DNA-bd_sf"/>
</dbReference>
<proteinExistence type="inferred from homology"/>
<dbReference type="InterPro" id="IPR000838">
    <property type="entry name" value="RNA_pol_sigma70_ECF_CS"/>
</dbReference>
<dbReference type="PROSITE" id="PS01063">
    <property type="entry name" value="SIGMA70_ECF"/>
    <property type="match status" value="1"/>
</dbReference>
<dbReference type="EMBL" id="QFQI01000002">
    <property type="protein sequence ID" value="PZQ62004.1"/>
    <property type="molecule type" value="Genomic_DNA"/>
</dbReference>
<dbReference type="InterPro" id="IPR013324">
    <property type="entry name" value="RNA_pol_sigma_r3/r4-like"/>
</dbReference>
<dbReference type="GO" id="GO:0016987">
    <property type="term" value="F:sigma factor activity"/>
    <property type="evidence" value="ECO:0007669"/>
    <property type="project" value="UniProtKB-KW"/>
</dbReference>
<comment type="caution">
    <text evidence="9">The sequence shown here is derived from an EMBL/GenBank/DDBJ whole genome shotgun (WGS) entry which is preliminary data.</text>
</comment>
<dbReference type="GO" id="GO:0006352">
    <property type="term" value="P:DNA-templated transcription initiation"/>
    <property type="evidence" value="ECO:0007669"/>
    <property type="project" value="InterPro"/>
</dbReference>
<dbReference type="InterPro" id="IPR014284">
    <property type="entry name" value="RNA_pol_sigma-70_dom"/>
</dbReference>
<dbReference type="GO" id="GO:0003677">
    <property type="term" value="F:DNA binding"/>
    <property type="evidence" value="ECO:0007669"/>
    <property type="project" value="UniProtKB-KW"/>
</dbReference>
<evidence type="ECO:0000256" key="5">
    <source>
        <dbReference type="ARBA" id="ARBA00023163"/>
    </source>
</evidence>
<dbReference type="Pfam" id="PF04542">
    <property type="entry name" value="Sigma70_r2"/>
    <property type="match status" value="1"/>
</dbReference>
<dbReference type="InterPro" id="IPR013249">
    <property type="entry name" value="RNA_pol_sigma70_r4_t2"/>
</dbReference>
<dbReference type="PANTHER" id="PTHR43133">
    <property type="entry name" value="RNA POLYMERASE ECF-TYPE SIGMA FACTO"/>
    <property type="match status" value="1"/>
</dbReference>
<dbReference type="InterPro" id="IPR007627">
    <property type="entry name" value="RNA_pol_sigma70_r2"/>
</dbReference>
<organism evidence="9 10">
    <name type="scientific">Sphingomonas taxi</name>
    <dbReference type="NCBI Taxonomy" id="1549858"/>
    <lineage>
        <taxon>Bacteria</taxon>
        <taxon>Pseudomonadati</taxon>
        <taxon>Pseudomonadota</taxon>
        <taxon>Alphaproteobacteria</taxon>
        <taxon>Sphingomonadales</taxon>
        <taxon>Sphingomonadaceae</taxon>
        <taxon>Sphingomonas</taxon>
    </lineage>
</organism>
<dbReference type="Proteomes" id="UP000249229">
    <property type="component" value="Unassembled WGS sequence"/>
</dbReference>
<dbReference type="Gene3D" id="1.10.10.10">
    <property type="entry name" value="Winged helix-like DNA-binding domain superfamily/Winged helix DNA-binding domain"/>
    <property type="match status" value="1"/>
</dbReference>
<comment type="similarity">
    <text evidence="1 6">Belongs to the sigma-70 factor family. ECF subfamily.</text>
</comment>
<dbReference type="Gene3D" id="1.10.1740.10">
    <property type="match status" value="1"/>
</dbReference>
<evidence type="ECO:0000313" key="9">
    <source>
        <dbReference type="EMBL" id="PZQ62004.1"/>
    </source>
</evidence>
<keyword evidence="5 6" id="KW-0804">Transcription</keyword>
<evidence type="ECO:0000256" key="3">
    <source>
        <dbReference type="ARBA" id="ARBA00023082"/>
    </source>
</evidence>
<gene>
    <name evidence="9" type="ORF">DI544_05260</name>
</gene>
<dbReference type="SUPFAM" id="SSF88946">
    <property type="entry name" value="Sigma2 domain of RNA polymerase sigma factors"/>
    <property type="match status" value="1"/>
</dbReference>
<accession>A0A2W5PA57</accession>
<evidence type="ECO:0000259" key="8">
    <source>
        <dbReference type="Pfam" id="PF08281"/>
    </source>
</evidence>
<sequence>MIASSADAAARRAALTRALVDTAAEDRDAFRQVYRLTSAKLFGICLRICGERQAAEDVLQDVYVQVWRRAGAYEPGRASPITWLAAIARNRALDWRRAHARSHVAAGATLPDVADPAPDAETTLADADEAARIRDCLDQLEERQRSAVRTAFYDGVTYAELALRESVPLATMKSLVRRALIRLRGCLSDDA</sequence>
<evidence type="ECO:0000256" key="4">
    <source>
        <dbReference type="ARBA" id="ARBA00023125"/>
    </source>
</evidence>
<dbReference type="NCBIfam" id="TIGR02937">
    <property type="entry name" value="sigma70-ECF"/>
    <property type="match status" value="1"/>
</dbReference>
<evidence type="ECO:0000313" key="10">
    <source>
        <dbReference type="Proteomes" id="UP000249229"/>
    </source>
</evidence>
<evidence type="ECO:0000256" key="6">
    <source>
        <dbReference type="RuleBase" id="RU000716"/>
    </source>
</evidence>
<reference evidence="9 10" key="1">
    <citation type="submission" date="2017-08" db="EMBL/GenBank/DDBJ databases">
        <title>Infants hospitalized years apart are colonized by the same room-sourced microbial strains.</title>
        <authorList>
            <person name="Brooks B."/>
            <person name="Olm M.R."/>
            <person name="Firek B.A."/>
            <person name="Baker R."/>
            <person name="Thomas B.C."/>
            <person name="Morowitz M.J."/>
            <person name="Banfield J.F."/>
        </authorList>
    </citation>
    <scope>NUCLEOTIDE SEQUENCE [LARGE SCALE GENOMIC DNA]</scope>
    <source>
        <strain evidence="9">S2_005_001_R1_22</strain>
    </source>
</reference>
<feature type="domain" description="RNA polymerase sigma factor 70 region 4 type 2" evidence="8">
    <location>
        <begin position="132"/>
        <end position="183"/>
    </location>
</feature>
<dbReference type="SUPFAM" id="SSF88659">
    <property type="entry name" value="Sigma3 and sigma4 domains of RNA polymerase sigma factors"/>
    <property type="match status" value="1"/>
</dbReference>
<evidence type="ECO:0000256" key="1">
    <source>
        <dbReference type="ARBA" id="ARBA00010641"/>
    </source>
</evidence>
<keyword evidence="3 6" id="KW-0731">Sigma factor</keyword>
<dbReference type="AlphaFoldDB" id="A0A2W5PA57"/>
<feature type="domain" description="RNA polymerase sigma-70 region 2" evidence="7">
    <location>
        <begin position="38"/>
        <end position="101"/>
    </location>
</feature>
<dbReference type="PANTHER" id="PTHR43133:SF62">
    <property type="entry name" value="RNA POLYMERASE SIGMA FACTOR SIGZ"/>
    <property type="match status" value="1"/>
</dbReference>
<dbReference type="InterPro" id="IPR013325">
    <property type="entry name" value="RNA_pol_sigma_r2"/>
</dbReference>
<keyword evidence="2 6" id="KW-0805">Transcription regulation</keyword>
<protein>
    <recommendedName>
        <fullName evidence="6">RNA polymerase sigma factor</fullName>
    </recommendedName>
</protein>
<dbReference type="CDD" id="cd06171">
    <property type="entry name" value="Sigma70_r4"/>
    <property type="match status" value="1"/>
</dbReference>
<evidence type="ECO:0000259" key="7">
    <source>
        <dbReference type="Pfam" id="PF04542"/>
    </source>
</evidence>
<name>A0A2W5PA57_9SPHN</name>